<dbReference type="SUPFAM" id="SSF57716">
    <property type="entry name" value="Glucocorticoid receptor-like (DNA-binding domain)"/>
    <property type="match status" value="1"/>
</dbReference>
<dbReference type="GO" id="GO:0005925">
    <property type="term" value="C:focal adhesion"/>
    <property type="evidence" value="ECO:0007669"/>
    <property type="project" value="TreeGrafter"/>
</dbReference>
<dbReference type="SMART" id="SM00132">
    <property type="entry name" value="LIM"/>
    <property type="match status" value="1"/>
</dbReference>
<dbReference type="GO" id="GO:0031005">
    <property type="term" value="F:filamin binding"/>
    <property type="evidence" value="ECO:0007669"/>
    <property type="project" value="TreeGrafter"/>
</dbReference>
<dbReference type="Proteomes" id="UP000694412">
    <property type="component" value="Chromosome 21"/>
</dbReference>
<evidence type="ECO:0000256" key="2">
    <source>
        <dbReference type="ARBA" id="ARBA00022737"/>
    </source>
</evidence>
<evidence type="ECO:0000256" key="1">
    <source>
        <dbReference type="ARBA" id="ARBA00022723"/>
    </source>
</evidence>
<dbReference type="GeneTree" id="ENSGT00940000159003"/>
<dbReference type="Gene3D" id="2.10.110.10">
    <property type="entry name" value="Cysteine Rich Protein"/>
    <property type="match status" value="1"/>
</dbReference>
<keyword evidence="2" id="KW-0677">Repeat</keyword>
<keyword evidence="8" id="KW-1185">Reference proteome</keyword>
<evidence type="ECO:0000259" key="6">
    <source>
        <dbReference type="PROSITE" id="PS50023"/>
    </source>
</evidence>
<evidence type="ECO:0000256" key="3">
    <source>
        <dbReference type="ARBA" id="ARBA00022833"/>
    </source>
</evidence>
<dbReference type="PANTHER" id="PTHR24207:SF1">
    <property type="entry name" value="FILAMIN-BINDING LIM PROTEIN 1"/>
    <property type="match status" value="1"/>
</dbReference>
<dbReference type="GO" id="GO:0098609">
    <property type="term" value="P:cell-cell adhesion"/>
    <property type="evidence" value="ECO:0007669"/>
    <property type="project" value="TreeGrafter"/>
</dbReference>
<proteinExistence type="predicted"/>
<feature type="domain" description="LIM zinc-binding" evidence="6">
    <location>
        <begin position="8"/>
        <end position="68"/>
    </location>
</feature>
<accession>A0A8C2U279</accession>
<evidence type="ECO:0000256" key="4">
    <source>
        <dbReference type="ARBA" id="ARBA00023038"/>
    </source>
</evidence>
<dbReference type="GO" id="GO:0001725">
    <property type="term" value="C:stress fiber"/>
    <property type="evidence" value="ECO:0007669"/>
    <property type="project" value="TreeGrafter"/>
</dbReference>
<reference evidence="7" key="2">
    <citation type="submission" date="2025-08" db="UniProtKB">
        <authorList>
            <consortium name="Ensembl"/>
        </authorList>
    </citation>
    <scope>IDENTIFICATION</scope>
</reference>
<dbReference type="PANTHER" id="PTHR24207">
    <property type="entry name" value="ZYX102 PROTEIN"/>
    <property type="match status" value="1"/>
</dbReference>
<reference evidence="7" key="1">
    <citation type="submission" date="2015-11" db="EMBL/GenBank/DDBJ databases">
        <authorList>
            <consortium name="International Coturnix japonica Genome Analysis Consortium"/>
            <person name="Warren W."/>
            <person name="Burt D.W."/>
            <person name="Antin P.B."/>
            <person name="Lanford R."/>
            <person name="Gros J."/>
            <person name="Wilson R.K."/>
        </authorList>
    </citation>
    <scope>NUCLEOTIDE SEQUENCE [LARGE SCALE GENOMIC DNA]</scope>
</reference>
<evidence type="ECO:0000313" key="7">
    <source>
        <dbReference type="Ensembl" id="ENSCJPP00005022240.1"/>
    </source>
</evidence>
<name>A0A8C2U279_COTJA</name>
<keyword evidence="4 5" id="KW-0440">LIM domain</keyword>
<dbReference type="InterPro" id="IPR001781">
    <property type="entry name" value="Znf_LIM"/>
</dbReference>
<sequence length="68" mass="8034">IHPNLGRDICAFCHKAVGPREPTVEAMRKQYHADCFTCRTCQRRLAGQRYYQRDGRPICDTCYQVWWG</sequence>
<keyword evidence="3 5" id="KW-0862">Zinc</keyword>
<dbReference type="FunFam" id="2.10.110.10:FF:000097">
    <property type="entry name" value="Filamin-binding LIM protein 1"/>
    <property type="match status" value="1"/>
</dbReference>
<keyword evidence="1 5" id="KW-0479">Metal-binding</keyword>
<evidence type="ECO:0000313" key="8">
    <source>
        <dbReference type="Proteomes" id="UP000694412"/>
    </source>
</evidence>
<dbReference type="PROSITE" id="PS00478">
    <property type="entry name" value="LIM_DOMAIN_1"/>
    <property type="match status" value="1"/>
</dbReference>
<protein>
    <recommendedName>
        <fullName evidence="6">LIM zinc-binding domain-containing protein</fullName>
    </recommendedName>
</protein>
<dbReference type="AlphaFoldDB" id="A0A8C2U279"/>
<dbReference type="Ensembl" id="ENSCJPT00005030526.1">
    <property type="protein sequence ID" value="ENSCJPP00005022240.1"/>
    <property type="gene ID" value="ENSCJPG00005017764.1"/>
</dbReference>
<dbReference type="GO" id="GO:0046872">
    <property type="term" value="F:metal ion binding"/>
    <property type="evidence" value="ECO:0007669"/>
    <property type="project" value="UniProtKB-KW"/>
</dbReference>
<organism evidence="7 8">
    <name type="scientific">Coturnix japonica</name>
    <name type="common">Japanese quail</name>
    <name type="synonym">Coturnix coturnix japonica</name>
    <dbReference type="NCBI Taxonomy" id="93934"/>
    <lineage>
        <taxon>Eukaryota</taxon>
        <taxon>Metazoa</taxon>
        <taxon>Chordata</taxon>
        <taxon>Craniata</taxon>
        <taxon>Vertebrata</taxon>
        <taxon>Euteleostomi</taxon>
        <taxon>Archelosauria</taxon>
        <taxon>Archosauria</taxon>
        <taxon>Dinosauria</taxon>
        <taxon>Saurischia</taxon>
        <taxon>Theropoda</taxon>
        <taxon>Coelurosauria</taxon>
        <taxon>Aves</taxon>
        <taxon>Neognathae</taxon>
        <taxon>Galloanserae</taxon>
        <taxon>Galliformes</taxon>
        <taxon>Phasianidae</taxon>
        <taxon>Perdicinae</taxon>
        <taxon>Coturnix</taxon>
    </lineage>
</organism>
<dbReference type="PROSITE" id="PS50023">
    <property type="entry name" value="LIM_DOMAIN_2"/>
    <property type="match status" value="1"/>
</dbReference>
<evidence type="ECO:0000256" key="5">
    <source>
        <dbReference type="PROSITE-ProRule" id="PRU00125"/>
    </source>
</evidence>
<reference evidence="7" key="3">
    <citation type="submission" date="2025-09" db="UniProtKB">
        <authorList>
            <consortium name="Ensembl"/>
        </authorList>
    </citation>
    <scope>IDENTIFICATION</scope>
</reference>
<dbReference type="Pfam" id="PF00412">
    <property type="entry name" value="LIM"/>
    <property type="match status" value="1"/>
</dbReference>